<dbReference type="EMBL" id="PITJ01000042">
    <property type="protein sequence ID" value="TBU05171.1"/>
    <property type="molecule type" value="Genomic_DNA"/>
</dbReference>
<evidence type="ECO:0000313" key="2">
    <source>
        <dbReference type="EMBL" id="TBU05171.1"/>
    </source>
</evidence>
<feature type="compositionally biased region" description="Basic and acidic residues" evidence="1">
    <location>
        <begin position="34"/>
        <end position="53"/>
    </location>
</feature>
<proteinExistence type="predicted"/>
<dbReference type="AlphaFoldDB" id="A0A4Q9LDQ1"/>
<dbReference type="Proteomes" id="UP000292362">
    <property type="component" value="Unassembled WGS sequence"/>
</dbReference>
<reference evidence="2 3" key="1">
    <citation type="submission" date="2017-12" db="EMBL/GenBank/DDBJ databases">
        <authorList>
            <person name="Pombert J.-F."/>
            <person name="Haag K.L."/>
            <person name="Ebert D."/>
        </authorList>
    </citation>
    <scope>NUCLEOTIDE SEQUENCE [LARGE SCALE GENOMIC DNA]</scope>
    <source>
        <strain evidence="2">FI-OER-3-3</strain>
    </source>
</reference>
<comment type="caution">
    <text evidence="2">The sequence shown here is derived from an EMBL/GenBank/DDBJ whole genome shotgun (WGS) entry which is preliminary data.</text>
</comment>
<feature type="region of interest" description="Disordered" evidence="1">
    <location>
        <begin position="33"/>
        <end position="53"/>
    </location>
</feature>
<evidence type="ECO:0000256" key="1">
    <source>
        <dbReference type="SAM" id="MobiDB-lite"/>
    </source>
</evidence>
<accession>A0A4Q9LDQ1</accession>
<sequence>MIVLCFIRSIFFTEIYKSSVCCHKCQNINESDDREYRKDDIEKSQEKNSEKRNLDQGYKIRETCVEENKPNQVLRLKAISNIPTDEGNIGKNDLTMNTYNNCEAIPARNTYLFQNNYENPAAYYNQQIYQSQKARSFNMYETSPNRFSHSTSTVYPWFTNYAPSQSSSNISYAYGLKAFVSCIQTDRLLSETELVNYVFTSLNSLNYFTNFRDLLPLIEYHYTFKNIKNASAVILHSRILDNIRINEMRIKKITKTADEDMQRNWSLFTEKFSKIKIIDYDSPLVSFFPGIIMLKDFIYKLLLGKVLQDRNIFNIFVGMKMIESLLFSSKEMISSFCNENSLDIFSYGHGAKNIINVHKKMFFTILKKILCKNFNLSRNFFITLRITEIGCDYLSDDKLYLNKAYKCHFLRTFIDSIFFLDDVLMNTVSNIYEKSIIDVDLQTGFVVHTFFDFSILEKIEIVPGLSLKFIKYYLILLQKEEFISSGNINQIVFKDVIENLTIEVDNFEKELTKPSDNTLYINMREKTSNEFVDSKVLDLINRVVGEYTKAYVPQSITDAAYIMQAAQVCYDEATHKEKPGSASKENIENKISKVLLSKNLLEKACSQIFTFYRGIVPVSRPNPEDFCESVIEKAQVDFDKNGVQIENTKYILPFILDGVITIKEPTIKIKEEADIEEENIMAQMVESYNYKR</sequence>
<protein>
    <submittedName>
        <fullName evidence="2">Uncharacterized protein</fullName>
    </submittedName>
</protein>
<evidence type="ECO:0000313" key="3">
    <source>
        <dbReference type="Proteomes" id="UP000292362"/>
    </source>
</evidence>
<organism evidence="2 3">
    <name type="scientific">Hamiltosporidium tvaerminnensis</name>
    <dbReference type="NCBI Taxonomy" id="1176355"/>
    <lineage>
        <taxon>Eukaryota</taxon>
        <taxon>Fungi</taxon>
        <taxon>Fungi incertae sedis</taxon>
        <taxon>Microsporidia</taxon>
        <taxon>Dubosqiidae</taxon>
        <taxon>Hamiltosporidium</taxon>
    </lineage>
</organism>
<gene>
    <name evidence="2" type="ORF">CWI37_0042p0010</name>
</gene>
<name>A0A4Q9LDQ1_9MICR</name>
<dbReference type="VEuPathDB" id="MicrosporidiaDB:CWI37_0042p0010"/>